<keyword evidence="1" id="KW-0732">Signal</keyword>
<sequence>MNQSLRVWCLLTTMHLILWAESLTLGMTDGDQLDAGDEERTNIDPHLQQSHSFTEIKRFNKGLNEKISKFLSWGGHFDEQNVLKNGKKKSPAFSSWGGKRSLPLSNFDTTPFYHEDFNQQDVLIKKNEKYLDDNLDLINPHQDIKCNDNAEDNSNMGHTFSNQCFHINRKPSTFRFKNPTFYHKTKILPNSPNLKLLQEIHDDDILNDLLSSGIFNQNITERGVGHLNFHSTPLHETNTNPNIKFYSENAEVDLPFNQFNKRGGKRPAFSSWGGKRGSEACSGC</sequence>
<feature type="non-terminal residue" evidence="2">
    <location>
        <position position="284"/>
    </location>
</feature>
<reference evidence="2" key="1">
    <citation type="submission" date="2015-12" db="EMBL/GenBank/DDBJ databases">
        <title>De novo transcriptome assembly of four potential Pierce s Disease insect vectors from Arizona vineyards.</title>
        <authorList>
            <person name="Tassone E.E."/>
        </authorList>
    </citation>
    <scope>NUCLEOTIDE SEQUENCE</scope>
</reference>
<proteinExistence type="predicted"/>
<feature type="signal peptide" evidence="1">
    <location>
        <begin position="1"/>
        <end position="30"/>
    </location>
</feature>
<dbReference type="AlphaFoldDB" id="A0A1B6DRK0"/>
<evidence type="ECO:0000313" key="2">
    <source>
        <dbReference type="EMBL" id="JAS28314.1"/>
    </source>
</evidence>
<feature type="chain" id="PRO_5008581454" evidence="1">
    <location>
        <begin position="31"/>
        <end position="284"/>
    </location>
</feature>
<accession>A0A1B6DRK0</accession>
<dbReference type="EMBL" id="GEDC01008984">
    <property type="protein sequence ID" value="JAS28314.1"/>
    <property type="molecule type" value="Transcribed_RNA"/>
</dbReference>
<protein>
    <submittedName>
        <fullName evidence="2">Uncharacterized protein</fullName>
    </submittedName>
</protein>
<gene>
    <name evidence="2" type="ORF">g.2022</name>
</gene>
<evidence type="ECO:0000256" key="1">
    <source>
        <dbReference type="SAM" id="SignalP"/>
    </source>
</evidence>
<organism evidence="2">
    <name type="scientific">Clastoptera arizonana</name>
    <name type="common">Arizona spittle bug</name>
    <dbReference type="NCBI Taxonomy" id="38151"/>
    <lineage>
        <taxon>Eukaryota</taxon>
        <taxon>Metazoa</taxon>
        <taxon>Ecdysozoa</taxon>
        <taxon>Arthropoda</taxon>
        <taxon>Hexapoda</taxon>
        <taxon>Insecta</taxon>
        <taxon>Pterygota</taxon>
        <taxon>Neoptera</taxon>
        <taxon>Paraneoptera</taxon>
        <taxon>Hemiptera</taxon>
        <taxon>Auchenorrhyncha</taxon>
        <taxon>Cercopoidea</taxon>
        <taxon>Clastopteridae</taxon>
        <taxon>Clastoptera</taxon>
    </lineage>
</organism>
<name>A0A1B6DRK0_9HEMI</name>